<evidence type="ECO:0000256" key="1">
    <source>
        <dbReference type="ARBA" id="ARBA00004477"/>
    </source>
</evidence>
<dbReference type="Proteomes" id="UP000799772">
    <property type="component" value="Unassembled WGS sequence"/>
</dbReference>
<dbReference type="PANTHER" id="PTHR12468">
    <property type="entry name" value="GPI MANNOSYLTRANSFERASE 2"/>
    <property type="match status" value="1"/>
</dbReference>
<organism evidence="13 14">
    <name type="scientific">Rhizodiscina lignyota</name>
    <dbReference type="NCBI Taxonomy" id="1504668"/>
    <lineage>
        <taxon>Eukaryota</taxon>
        <taxon>Fungi</taxon>
        <taxon>Dikarya</taxon>
        <taxon>Ascomycota</taxon>
        <taxon>Pezizomycotina</taxon>
        <taxon>Dothideomycetes</taxon>
        <taxon>Pleosporomycetidae</taxon>
        <taxon>Aulographales</taxon>
        <taxon>Rhizodiscinaceae</taxon>
        <taxon>Rhizodiscina</taxon>
    </lineage>
</organism>
<evidence type="ECO:0000256" key="7">
    <source>
        <dbReference type="ARBA" id="ARBA00022679"/>
    </source>
</evidence>
<keyword evidence="8 12" id="KW-0812">Transmembrane</keyword>
<proteinExistence type="inferred from homology"/>
<evidence type="ECO:0000256" key="6">
    <source>
        <dbReference type="ARBA" id="ARBA00022676"/>
    </source>
</evidence>
<feature type="transmembrane region" description="Helical" evidence="12">
    <location>
        <begin position="437"/>
        <end position="457"/>
    </location>
</feature>
<dbReference type="GO" id="GO:0005789">
    <property type="term" value="C:endoplasmic reticulum membrane"/>
    <property type="evidence" value="ECO:0007669"/>
    <property type="project" value="UniProtKB-SubCell"/>
</dbReference>
<feature type="transmembrane region" description="Helical" evidence="12">
    <location>
        <begin position="12"/>
        <end position="32"/>
    </location>
</feature>
<dbReference type="GO" id="GO:0004376">
    <property type="term" value="F:GPI mannosyltransferase activity"/>
    <property type="evidence" value="ECO:0007669"/>
    <property type="project" value="InterPro"/>
</dbReference>
<evidence type="ECO:0000313" key="13">
    <source>
        <dbReference type="EMBL" id="KAF2103655.1"/>
    </source>
</evidence>
<dbReference type="EMBL" id="ML978121">
    <property type="protein sequence ID" value="KAF2103655.1"/>
    <property type="molecule type" value="Genomic_DNA"/>
</dbReference>
<feature type="transmembrane region" description="Helical" evidence="12">
    <location>
        <begin position="185"/>
        <end position="201"/>
    </location>
</feature>
<name>A0A9P4ILC7_9PEZI</name>
<protein>
    <recommendedName>
        <fullName evidence="4 12">GPI mannosyltransferase 2</fullName>
        <ecNumber evidence="12">2.4.1.-</ecNumber>
    </recommendedName>
</protein>
<comment type="caution">
    <text evidence="13">The sequence shown here is derived from an EMBL/GenBank/DDBJ whole genome shotgun (WGS) entry which is preliminary data.</text>
</comment>
<keyword evidence="10 12" id="KW-1133">Transmembrane helix</keyword>
<dbReference type="AlphaFoldDB" id="A0A9P4ILC7"/>
<dbReference type="InterPro" id="IPR007315">
    <property type="entry name" value="PIG-V/Gpi18"/>
</dbReference>
<dbReference type="Pfam" id="PF04188">
    <property type="entry name" value="Mannosyl_trans2"/>
    <property type="match status" value="1"/>
</dbReference>
<reference evidence="13" key="1">
    <citation type="journal article" date="2020" name="Stud. Mycol.">
        <title>101 Dothideomycetes genomes: a test case for predicting lifestyles and emergence of pathogens.</title>
        <authorList>
            <person name="Haridas S."/>
            <person name="Albert R."/>
            <person name="Binder M."/>
            <person name="Bloem J."/>
            <person name="Labutti K."/>
            <person name="Salamov A."/>
            <person name="Andreopoulos B."/>
            <person name="Baker S."/>
            <person name="Barry K."/>
            <person name="Bills G."/>
            <person name="Bluhm B."/>
            <person name="Cannon C."/>
            <person name="Castanera R."/>
            <person name="Culley D."/>
            <person name="Daum C."/>
            <person name="Ezra D."/>
            <person name="Gonzalez J."/>
            <person name="Henrissat B."/>
            <person name="Kuo A."/>
            <person name="Liang C."/>
            <person name="Lipzen A."/>
            <person name="Lutzoni F."/>
            <person name="Magnuson J."/>
            <person name="Mondo S."/>
            <person name="Nolan M."/>
            <person name="Ohm R."/>
            <person name="Pangilinan J."/>
            <person name="Park H.-J."/>
            <person name="Ramirez L."/>
            <person name="Alfaro M."/>
            <person name="Sun H."/>
            <person name="Tritt A."/>
            <person name="Yoshinaga Y."/>
            <person name="Zwiers L.-H."/>
            <person name="Turgeon B."/>
            <person name="Goodwin S."/>
            <person name="Spatafora J."/>
            <person name="Crous P."/>
            <person name="Grigoriev I."/>
        </authorList>
    </citation>
    <scope>NUCLEOTIDE SEQUENCE</scope>
    <source>
        <strain evidence="13">CBS 133067</strain>
    </source>
</reference>
<comment type="similarity">
    <text evidence="3 12">Belongs to the PIGV family.</text>
</comment>
<feature type="transmembrane region" description="Helical" evidence="12">
    <location>
        <begin position="232"/>
        <end position="249"/>
    </location>
</feature>
<evidence type="ECO:0000256" key="2">
    <source>
        <dbReference type="ARBA" id="ARBA00004687"/>
    </source>
</evidence>
<comment type="subcellular location">
    <subcellularLocation>
        <location evidence="1 12">Endoplasmic reticulum membrane</location>
        <topology evidence="1 12">Multi-pass membrane protein</topology>
    </subcellularLocation>
</comment>
<evidence type="ECO:0000256" key="4">
    <source>
        <dbReference type="ARBA" id="ARBA00013795"/>
    </source>
</evidence>
<feature type="transmembrane region" description="Helical" evidence="12">
    <location>
        <begin position="381"/>
        <end position="398"/>
    </location>
</feature>
<sequence length="460" mass="50862">MRPALLPSQKPRINLICLFVLWKIFLLAIAILSPGPGYDTSTQLLLIGDLGDGHSSPGESNFSEWSVSRLAAEKLTRWDGIYFASLAERGYIFEQGWAFSWGLTRLMSLFTKALSSDERPTIVIHALSGISLANLAHLLAVLVLYQLVLVIASHEPDGQHIAFLAAVLHVLSPAGLFLSAPNAESIFALLNFSGMLFYSFAWRAASKLVMSLNMLLAGLAFGLATVVRSNGLLSGAILAADFATTLWLFRRRWPTLSDLLVFCAIGISGLLTAAGFILPQAIAYQEYCIDAAESNRREWCNRTIPSIYSWVQEHYWNVGFLRYWTLSNLPLFLIAAPSIYLLFSTAIQCIRQASNYRAKTSSTAQKETPDVQQARARAVLCLYRFALPQALLAVLALTNFHVQIITRMASAYPVWYFALAQAITKKEKLVGGLKPELVVRWMVMYALIQGGLFASFLPPA</sequence>
<evidence type="ECO:0000256" key="9">
    <source>
        <dbReference type="ARBA" id="ARBA00022824"/>
    </source>
</evidence>
<dbReference type="GO" id="GO:0031501">
    <property type="term" value="C:mannosyltransferase complex"/>
    <property type="evidence" value="ECO:0007669"/>
    <property type="project" value="TreeGrafter"/>
</dbReference>
<dbReference type="GO" id="GO:0006506">
    <property type="term" value="P:GPI anchor biosynthetic process"/>
    <property type="evidence" value="ECO:0007669"/>
    <property type="project" value="UniProtKB-KW"/>
</dbReference>
<feature type="transmembrane region" description="Helical" evidence="12">
    <location>
        <begin position="161"/>
        <end position="179"/>
    </location>
</feature>
<dbReference type="EC" id="2.4.1.-" evidence="12"/>
<dbReference type="GO" id="GO:0000009">
    <property type="term" value="F:alpha-1,6-mannosyltransferase activity"/>
    <property type="evidence" value="ECO:0007669"/>
    <property type="project" value="InterPro"/>
</dbReference>
<feature type="transmembrane region" description="Helical" evidence="12">
    <location>
        <begin position="329"/>
        <end position="350"/>
    </location>
</feature>
<keyword evidence="14" id="KW-1185">Reference proteome</keyword>
<keyword evidence="5 12" id="KW-0337">GPI-anchor biosynthesis</keyword>
<evidence type="ECO:0000256" key="5">
    <source>
        <dbReference type="ARBA" id="ARBA00022502"/>
    </source>
</evidence>
<evidence type="ECO:0000256" key="3">
    <source>
        <dbReference type="ARBA" id="ARBA00008698"/>
    </source>
</evidence>
<keyword evidence="6 12" id="KW-0328">Glycosyltransferase</keyword>
<keyword evidence="7 12" id="KW-0808">Transferase</keyword>
<dbReference type="OrthoDB" id="10252502at2759"/>
<keyword evidence="11 12" id="KW-0472">Membrane</keyword>
<feature type="transmembrane region" description="Helical" evidence="12">
    <location>
        <begin position="122"/>
        <end position="149"/>
    </location>
</feature>
<comment type="pathway">
    <text evidence="2 12">Glycolipid biosynthesis; glycosylphosphatidylinositol-anchor biosynthesis.</text>
</comment>
<accession>A0A9P4ILC7</accession>
<evidence type="ECO:0000256" key="10">
    <source>
        <dbReference type="ARBA" id="ARBA00022989"/>
    </source>
</evidence>
<dbReference type="PANTHER" id="PTHR12468:SF2">
    <property type="entry name" value="GPI MANNOSYLTRANSFERASE 2"/>
    <property type="match status" value="1"/>
</dbReference>
<feature type="transmembrane region" description="Helical" evidence="12">
    <location>
        <begin position="256"/>
        <end position="277"/>
    </location>
</feature>
<evidence type="ECO:0000313" key="14">
    <source>
        <dbReference type="Proteomes" id="UP000799772"/>
    </source>
</evidence>
<keyword evidence="9 12" id="KW-0256">Endoplasmic reticulum</keyword>
<gene>
    <name evidence="13" type="ORF">NA57DRAFT_62574</name>
</gene>
<feature type="transmembrane region" description="Helical" evidence="12">
    <location>
        <begin position="208"/>
        <end position="226"/>
    </location>
</feature>
<evidence type="ECO:0000256" key="8">
    <source>
        <dbReference type="ARBA" id="ARBA00022692"/>
    </source>
</evidence>
<evidence type="ECO:0000256" key="12">
    <source>
        <dbReference type="RuleBase" id="RU363112"/>
    </source>
</evidence>
<evidence type="ECO:0000256" key="11">
    <source>
        <dbReference type="ARBA" id="ARBA00023136"/>
    </source>
</evidence>
<comment type="function">
    <text evidence="12">Mannosyltransferase involved in glycosylphosphatidylinositol-anchor biosynthesis.</text>
</comment>